<evidence type="ECO:0000313" key="2">
    <source>
        <dbReference type="EMBL" id="NOH73366.1"/>
    </source>
</evidence>
<evidence type="ECO:0000313" key="3">
    <source>
        <dbReference type="Proteomes" id="UP000565719"/>
    </source>
</evidence>
<sequence length="281" mass="31718">MEIYSDIDYQPKLLRSGIIIICLCLIPFQLPYVFSDALVFSRFLCGLTSSIMIASYIFLFTKQGEKILYNRIYMFTFGCCYFIYSLSMLILTSVIVPSKSLFDSSFYMFAFLNISILMGILSGKIFNDNNYFKNSSINIKVRGNEIEIRKVDVLGGLSFSKMPFLRKPLIKVKNVIVVLAFVVGTGGAGIAMGIAELLTRSDILSPDLDTHSVLFFIFGVPVLFTFGVIVYAMMSYLSEWRKLVANIDKEYGEHVIIFNSKKKSYKKIKEIMAESGSNPNG</sequence>
<dbReference type="Proteomes" id="UP000565719">
    <property type="component" value="Unassembled WGS sequence"/>
</dbReference>
<proteinExistence type="predicted"/>
<evidence type="ECO:0000256" key="1">
    <source>
        <dbReference type="SAM" id="Phobius"/>
    </source>
</evidence>
<keyword evidence="1" id="KW-0472">Membrane</keyword>
<feature type="transmembrane region" description="Helical" evidence="1">
    <location>
        <begin position="40"/>
        <end position="60"/>
    </location>
</feature>
<gene>
    <name evidence="2" type="ORF">F0225_18795</name>
</gene>
<name>A0A7Y4A2Q2_9VIBR</name>
<feature type="transmembrane region" description="Helical" evidence="1">
    <location>
        <begin position="106"/>
        <end position="126"/>
    </location>
</feature>
<feature type="transmembrane region" description="Helical" evidence="1">
    <location>
        <begin position="175"/>
        <end position="194"/>
    </location>
</feature>
<keyword evidence="1" id="KW-1133">Transmembrane helix</keyword>
<organism evidence="2 3">
    <name type="scientific">Vibrio pectenicida</name>
    <dbReference type="NCBI Taxonomy" id="62763"/>
    <lineage>
        <taxon>Bacteria</taxon>
        <taxon>Pseudomonadati</taxon>
        <taxon>Pseudomonadota</taxon>
        <taxon>Gammaproteobacteria</taxon>
        <taxon>Vibrionales</taxon>
        <taxon>Vibrionaceae</taxon>
        <taxon>Vibrio</taxon>
    </lineage>
</organism>
<feature type="transmembrane region" description="Helical" evidence="1">
    <location>
        <begin position="72"/>
        <end position="94"/>
    </location>
</feature>
<reference evidence="2 3" key="1">
    <citation type="submission" date="2019-09" db="EMBL/GenBank/DDBJ databases">
        <title>Draft genome sequencing and comparative genomics of hatchery-associated Vibrios.</title>
        <authorList>
            <person name="Kehlet-Delgado H."/>
            <person name="Mueller R.S."/>
        </authorList>
    </citation>
    <scope>NUCLEOTIDE SEQUENCE [LARGE SCALE GENOMIC DNA]</scope>
    <source>
        <strain evidence="2 3">99-46-Y</strain>
    </source>
</reference>
<protein>
    <submittedName>
        <fullName evidence="2">Uncharacterized protein</fullName>
    </submittedName>
</protein>
<keyword evidence="1" id="KW-0812">Transmembrane</keyword>
<feature type="transmembrane region" description="Helical" evidence="1">
    <location>
        <begin position="12"/>
        <end position="34"/>
    </location>
</feature>
<dbReference type="EMBL" id="VTXC01000087">
    <property type="protein sequence ID" value="NOH73366.1"/>
    <property type="molecule type" value="Genomic_DNA"/>
</dbReference>
<accession>A0A7Y4A2Q2</accession>
<comment type="caution">
    <text evidence="2">The sequence shown here is derived from an EMBL/GenBank/DDBJ whole genome shotgun (WGS) entry which is preliminary data.</text>
</comment>
<dbReference type="AlphaFoldDB" id="A0A7Y4A2Q2"/>
<feature type="transmembrane region" description="Helical" evidence="1">
    <location>
        <begin position="214"/>
        <end position="234"/>
    </location>
</feature>